<dbReference type="InterPro" id="IPR035437">
    <property type="entry name" value="SNase_OB-fold_sf"/>
</dbReference>
<sequence length="160" mass="18595">MILNMCIYLKKKCQYSSNMSVSLEDCTYQNSEKYVPSFTKGKIVKCYDGDTVTIATIMDGKRYKFNVRMLGYDCAEIRSKNPQEKQVAKWAKAFITDLIYNKVVYVSKNEGYDKYGRLLLELSIGDINVNELMLNKWGVVYYGGHKEDINWNEWNESGKI</sequence>
<evidence type="ECO:0000313" key="2">
    <source>
        <dbReference type="EMBL" id="XDO02335.1"/>
    </source>
</evidence>
<accession>A0AB39JD75</accession>
<dbReference type="EMBL" id="PP542043">
    <property type="protein sequence ID" value="XDO02335.1"/>
    <property type="molecule type" value="Genomic_DNA"/>
</dbReference>
<dbReference type="SUPFAM" id="SSF50199">
    <property type="entry name" value="Staphylococcal nuclease"/>
    <property type="match status" value="1"/>
</dbReference>
<gene>
    <name evidence="2" type="ORF">FloV-SA2_00517</name>
</gene>
<dbReference type="Gene3D" id="2.40.50.90">
    <property type="match status" value="1"/>
</dbReference>
<feature type="domain" description="TNase-like" evidence="1">
    <location>
        <begin position="66"/>
        <end position="136"/>
    </location>
</feature>
<proteinExistence type="predicted"/>
<evidence type="ECO:0000259" key="1">
    <source>
        <dbReference type="Pfam" id="PF00565"/>
    </source>
</evidence>
<organism evidence="2">
    <name type="scientific">Florenciella sp. virus SA2</name>
    <dbReference type="NCBI Taxonomy" id="3240092"/>
    <lineage>
        <taxon>Viruses</taxon>
    </lineage>
</organism>
<protein>
    <submittedName>
        <fullName evidence="2">Snase-Like</fullName>
    </submittedName>
</protein>
<dbReference type="InterPro" id="IPR016071">
    <property type="entry name" value="Staphylococal_nuclease_OB-fold"/>
</dbReference>
<name>A0AB39JD75_9VIRU</name>
<dbReference type="Pfam" id="PF00565">
    <property type="entry name" value="SNase"/>
    <property type="match status" value="1"/>
</dbReference>
<reference evidence="2" key="1">
    <citation type="submission" date="2024-03" db="EMBL/GenBank/DDBJ databases">
        <title>Eukaryotic viruses encode the ribosomal protein eL40.</title>
        <authorList>
            <person name="Thomy J."/>
            <person name="Schvarcz C.R."/>
            <person name="McBeain K.A."/>
            <person name="Edwards K.F."/>
            <person name="Steward G.F."/>
        </authorList>
    </citation>
    <scope>NUCLEOTIDE SEQUENCE</scope>
    <source>
        <strain evidence="2">FloV-SA2</strain>
    </source>
</reference>